<dbReference type="Pfam" id="PF04145">
    <property type="entry name" value="Ctr"/>
    <property type="match status" value="1"/>
</dbReference>
<keyword evidence="4" id="KW-0186">Copper</keyword>
<evidence type="ECO:0000313" key="6">
    <source>
        <dbReference type="EMBL" id="CAH3021146.1"/>
    </source>
</evidence>
<sequence length="185" mass="21275">MNHDNHHHHGSHGDMPTMNATHSPTTMVHMMMMKMYFHASKDATILFEDWKVDTVGGIVASCIGIFVLAALYEGLKVFREVMKRRYSYLVSVDLSETKTYGIGPSQTTVVTESRGQSPRSRIFNWHHFLQTFLHVVQVTVSYFLMLIFMTYNVWLCLAVVLGAGFGYFVFGWMINKVVDIYEHCH</sequence>
<evidence type="ECO:0000256" key="1">
    <source>
        <dbReference type="ARBA" id="ARBA00022692"/>
    </source>
</evidence>
<keyword evidence="4" id="KW-0813">Transport</keyword>
<dbReference type="EMBL" id="CALNXI010000171">
    <property type="protein sequence ID" value="CAH3021146.1"/>
    <property type="molecule type" value="Genomic_DNA"/>
</dbReference>
<accession>A0ABN8LVL1</accession>
<keyword evidence="4" id="KW-0406">Ion transport</keyword>
<feature type="region of interest" description="Disordered" evidence="5">
    <location>
        <begin position="1"/>
        <end position="20"/>
    </location>
</feature>
<comment type="subcellular location">
    <subcellularLocation>
        <location evidence="4">Membrane</location>
        <topology evidence="4">Multi-pass membrane protein</topology>
    </subcellularLocation>
</comment>
<comment type="similarity">
    <text evidence="4">Belongs to the copper transporter (Ctr) (TC 1.A.56) family. SLC31A subfamily.</text>
</comment>
<evidence type="ECO:0000256" key="2">
    <source>
        <dbReference type="ARBA" id="ARBA00022989"/>
    </source>
</evidence>
<proteinExistence type="inferred from homology"/>
<dbReference type="PANTHER" id="PTHR12483">
    <property type="entry name" value="SOLUTE CARRIER FAMILY 31 COPPER TRANSPORTERS"/>
    <property type="match status" value="1"/>
</dbReference>
<keyword evidence="7" id="KW-1185">Reference proteome</keyword>
<keyword evidence="3 4" id="KW-0472">Membrane</keyword>
<evidence type="ECO:0000256" key="5">
    <source>
        <dbReference type="SAM" id="MobiDB-lite"/>
    </source>
</evidence>
<dbReference type="PANTHER" id="PTHR12483:SF115">
    <property type="entry name" value="COPPER TRANSPORT PROTEIN"/>
    <property type="match status" value="1"/>
</dbReference>
<protein>
    <recommendedName>
        <fullName evidence="4">Copper transport protein</fullName>
    </recommendedName>
</protein>
<name>A0ABN8LVL1_9CNID</name>
<organism evidence="6 7">
    <name type="scientific">Porites evermanni</name>
    <dbReference type="NCBI Taxonomy" id="104178"/>
    <lineage>
        <taxon>Eukaryota</taxon>
        <taxon>Metazoa</taxon>
        <taxon>Cnidaria</taxon>
        <taxon>Anthozoa</taxon>
        <taxon>Hexacorallia</taxon>
        <taxon>Scleractinia</taxon>
        <taxon>Fungiina</taxon>
        <taxon>Poritidae</taxon>
        <taxon>Porites</taxon>
    </lineage>
</organism>
<dbReference type="InterPro" id="IPR007274">
    <property type="entry name" value="Cop_transporter"/>
</dbReference>
<evidence type="ECO:0000313" key="7">
    <source>
        <dbReference type="Proteomes" id="UP001159427"/>
    </source>
</evidence>
<feature type="transmembrane region" description="Helical" evidence="4">
    <location>
        <begin position="55"/>
        <end position="75"/>
    </location>
</feature>
<keyword evidence="4" id="KW-0187">Copper transport</keyword>
<evidence type="ECO:0000256" key="3">
    <source>
        <dbReference type="ARBA" id="ARBA00023136"/>
    </source>
</evidence>
<dbReference type="Proteomes" id="UP001159427">
    <property type="component" value="Unassembled WGS sequence"/>
</dbReference>
<reference evidence="6 7" key="1">
    <citation type="submission" date="2022-05" db="EMBL/GenBank/DDBJ databases">
        <authorList>
            <consortium name="Genoscope - CEA"/>
            <person name="William W."/>
        </authorList>
    </citation>
    <scope>NUCLEOTIDE SEQUENCE [LARGE SCALE GENOMIC DNA]</scope>
</reference>
<feature type="compositionally biased region" description="Basic residues" evidence="5">
    <location>
        <begin position="1"/>
        <end position="10"/>
    </location>
</feature>
<gene>
    <name evidence="6" type="ORF">PEVE_00010157</name>
</gene>
<comment type="caution">
    <text evidence="6">The sequence shown here is derived from an EMBL/GenBank/DDBJ whole genome shotgun (WGS) entry which is preliminary data.</text>
</comment>
<evidence type="ECO:0000256" key="4">
    <source>
        <dbReference type="RuleBase" id="RU367022"/>
    </source>
</evidence>
<feature type="transmembrane region" description="Helical" evidence="4">
    <location>
        <begin position="151"/>
        <end position="170"/>
    </location>
</feature>
<keyword evidence="2 4" id="KW-1133">Transmembrane helix</keyword>
<keyword evidence="1 4" id="KW-0812">Transmembrane</keyword>